<gene>
    <name evidence="5" type="ORF">UU23_C0003G0023</name>
</gene>
<keyword evidence="2 5" id="KW-0689">Ribosomal protein</keyword>
<organism evidence="5 6">
    <name type="scientific">Candidatus Curtissbacteria bacterium GW2011_GWA1_40_9</name>
    <dbReference type="NCBI Taxonomy" id="1618408"/>
    <lineage>
        <taxon>Bacteria</taxon>
        <taxon>Candidatus Curtissiibacteriota</taxon>
    </lineage>
</organism>
<evidence type="ECO:0000256" key="3">
    <source>
        <dbReference type="ARBA" id="ARBA00023274"/>
    </source>
</evidence>
<sequence length="93" mass="10425">MDKASFKVGDVVKVITKDAQEKKIHASLFEGVVISLRGKSGDKTFTVRKKGADGIFVERIFPLDSPIIEKISVTKANNTRRAKLYYLRNNKAK</sequence>
<dbReference type="GO" id="GO:0022625">
    <property type="term" value="C:cytosolic large ribosomal subunit"/>
    <property type="evidence" value="ECO:0007669"/>
    <property type="project" value="TreeGrafter"/>
</dbReference>
<accession>A0A0G0W1C5</accession>
<dbReference type="PATRIC" id="fig|1618408.3.peg.211"/>
<dbReference type="GO" id="GO:0006412">
    <property type="term" value="P:translation"/>
    <property type="evidence" value="ECO:0007669"/>
    <property type="project" value="InterPro"/>
</dbReference>
<dbReference type="PANTHER" id="PTHR15680:SF9">
    <property type="entry name" value="LARGE RIBOSOMAL SUBUNIT PROTEIN BL19M"/>
    <property type="match status" value="1"/>
</dbReference>
<dbReference type="GO" id="GO:0003735">
    <property type="term" value="F:structural constituent of ribosome"/>
    <property type="evidence" value="ECO:0007669"/>
    <property type="project" value="InterPro"/>
</dbReference>
<dbReference type="AlphaFoldDB" id="A0A0G0W1C5"/>
<dbReference type="Gene3D" id="2.30.30.790">
    <property type="match status" value="1"/>
</dbReference>
<dbReference type="InterPro" id="IPR038657">
    <property type="entry name" value="Ribosomal_bL19_sf"/>
</dbReference>
<comment type="similarity">
    <text evidence="1 4">Belongs to the bacterial ribosomal protein bL19 family.</text>
</comment>
<reference evidence="5 6" key="1">
    <citation type="journal article" date="2015" name="Nature">
        <title>rRNA introns, odd ribosomes, and small enigmatic genomes across a large radiation of phyla.</title>
        <authorList>
            <person name="Brown C.T."/>
            <person name="Hug L.A."/>
            <person name="Thomas B.C."/>
            <person name="Sharon I."/>
            <person name="Castelle C.J."/>
            <person name="Singh A."/>
            <person name="Wilkins M.J."/>
            <person name="Williams K.H."/>
            <person name="Banfield J.F."/>
        </authorList>
    </citation>
    <scope>NUCLEOTIDE SEQUENCE [LARGE SCALE GENOMIC DNA]</scope>
</reference>
<protein>
    <recommendedName>
        <fullName evidence="4">50S ribosomal protein L19</fullName>
    </recommendedName>
</protein>
<evidence type="ECO:0000313" key="5">
    <source>
        <dbReference type="EMBL" id="KKR78125.1"/>
    </source>
</evidence>
<evidence type="ECO:0000256" key="1">
    <source>
        <dbReference type="ARBA" id="ARBA00005781"/>
    </source>
</evidence>
<proteinExistence type="inferred from homology"/>
<dbReference type="SUPFAM" id="SSF50104">
    <property type="entry name" value="Translation proteins SH3-like domain"/>
    <property type="match status" value="1"/>
</dbReference>
<dbReference type="PANTHER" id="PTHR15680">
    <property type="entry name" value="RIBOSOMAL PROTEIN L19"/>
    <property type="match status" value="1"/>
</dbReference>
<comment type="caution">
    <text evidence="5">The sequence shown here is derived from an EMBL/GenBank/DDBJ whole genome shotgun (WGS) entry which is preliminary data.</text>
</comment>
<evidence type="ECO:0000256" key="4">
    <source>
        <dbReference type="RuleBase" id="RU000559"/>
    </source>
</evidence>
<name>A0A0G0W1C5_9BACT</name>
<evidence type="ECO:0000256" key="2">
    <source>
        <dbReference type="ARBA" id="ARBA00022980"/>
    </source>
</evidence>
<dbReference type="Proteomes" id="UP000034292">
    <property type="component" value="Unassembled WGS sequence"/>
</dbReference>
<dbReference type="InterPro" id="IPR008991">
    <property type="entry name" value="Translation_prot_SH3-like_sf"/>
</dbReference>
<dbReference type="STRING" id="1618408.UU23_C0003G0023"/>
<dbReference type="InterPro" id="IPR001857">
    <property type="entry name" value="Ribosomal_bL19"/>
</dbReference>
<dbReference type="EMBL" id="LBZV01000003">
    <property type="protein sequence ID" value="KKR78125.1"/>
    <property type="molecule type" value="Genomic_DNA"/>
</dbReference>
<comment type="function">
    <text evidence="4">This protein is located at the 30S-50S ribosomal subunit interface and may play a role in the structure and function of the aminoacyl-tRNA binding site.</text>
</comment>
<keyword evidence="3 4" id="KW-0687">Ribonucleoprotein</keyword>
<evidence type="ECO:0000313" key="6">
    <source>
        <dbReference type="Proteomes" id="UP000034292"/>
    </source>
</evidence>
<dbReference type="PRINTS" id="PR00061">
    <property type="entry name" value="RIBOSOMALL19"/>
</dbReference>
<dbReference type="Pfam" id="PF01245">
    <property type="entry name" value="Ribosomal_L19"/>
    <property type="match status" value="1"/>
</dbReference>